<organism evidence="10 11">
    <name type="scientific">Bacteroides uniformis</name>
    <dbReference type="NCBI Taxonomy" id="820"/>
    <lineage>
        <taxon>Bacteria</taxon>
        <taxon>Pseudomonadati</taxon>
        <taxon>Bacteroidota</taxon>
        <taxon>Bacteroidia</taxon>
        <taxon>Bacteroidales</taxon>
        <taxon>Bacteroidaceae</taxon>
        <taxon>Bacteroides</taxon>
    </lineage>
</organism>
<gene>
    <name evidence="10" type="ORF">POZ22_09930</name>
</gene>
<dbReference type="Gene3D" id="2.40.170.20">
    <property type="entry name" value="TonB-dependent receptor, beta-barrel domain"/>
    <property type="match status" value="1"/>
</dbReference>
<evidence type="ECO:0000256" key="5">
    <source>
        <dbReference type="ARBA" id="ARBA00023077"/>
    </source>
</evidence>
<dbReference type="InterPro" id="IPR039426">
    <property type="entry name" value="TonB-dep_rcpt-like"/>
</dbReference>
<name>A0AAW6GE67_BACUN</name>
<protein>
    <submittedName>
        <fullName evidence="10">SusC/RagA family TonB-linked outer membrane protein</fullName>
    </submittedName>
</protein>
<dbReference type="SUPFAM" id="SSF56935">
    <property type="entry name" value="Porins"/>
    <property type="match status" value="1"/>
</dbReference>
<comment type="caution">
    <text evidence="10">The sequence shown here is derived from an EMBL/GenBank/DDBJ whole genome shotgun (WGS) entry which is preliminary data.</text>
</comment>
<dbReference type="AlphaFoldDB" id="A0AAW6GE67"/>
<keyword evidence="7 8" id="KW-0998">Cell outer membrane</keyword>
<dbReference type="Pfam" id="PF00593">
    <property type="entry name" value="TonB_dep_Rec_b-barrel"/>
    <property type="match status" value="1"/>
</dbReference>
<reference evidence="10" key="1">
    <citation type="submission" date="2022-10" db="EMBL/GenBank/DDBJ databases">
        <title>Human gut microbiome strain richness.</title>
        <authorList>
            <person name="Chen-Liaw A."/>
        </authorList>
    </citation>
    <scope>NUCLEOTIDE SEQUENCE</scope>
    <source>
        <strain evidence="10">BSD2780061687st1_G10_BSD2780061687b_171204</strain>
    </source>
</reference>
<dbReference type="PROSITE" id="PS52016">
    <property type="entry name" value="TONB_DEPENDENT_REC_3"/>
    <property type="match status" value="1"/>
</dbReference>
<evidence type="ECO:0000256" key="2">
    <source>
        <dbReference type="ARBA" id="ARBA00022448"/>
    </source>
</evidence>
<comment type="subcellular location">
    <subcellularLocation>
        <location evidence="1 8">Cell outer membrane</location>
        <topology evidence="1 8">Multi-pass membrane protein</topology>
    </subcellularLocation>
</comment>
<keyword evidence="6 8" id="KW-0472">Membrane</keyword>
<dbReference type="NCBIfam" id="TIGR04056">
    <property type="entry name" value="OMP_RagA_SusC"/>
    <property type="match status" value="1"/>
</dbReference>
<dbReference type="InterPro" id="IPR036942">
    <property type="entry name" value="Beta-barrel_TonB_sf"/>
</dbReference>
<evidence type="ECO:0000256" key="8">
    <source>
        <dbReference type="PROSITE-ProRule" id="PRU01360"/>
    </source>
</evidence>
<keyword evidence="4 8" id="KW-0812">Transmembrane</keyword>
<dbReference type="GO" id="GO:0009279">
    <property type="term" value="C:cell outer membrane"/>
    <property type="evidence" value="ECO:0007669"/>
    <property type="project" value="UniProtKB-SubCell"/>
</dbReference>
<evidence type="ECO:0000313" key="11">
    <source>
        <dbReference type="Proteomes" id="UP001214113"/>
    </source>
</evidence>
<dbReference type="RefSeq" id="WP_005834222.1">
    <property type="nucleotide sequence ID" value="NZ_JADNJE010000001.1"/>
</dbReference>
<evidence type="ECO:0000256" key="4">
    <source>
        <dbReference type="ARBA" id="ARBA00022692"/>
    </source>
</evidence>
<dbReference type="EMBL" id="JAQNSB010000013">
    <property type="protein sequence ID" value="MDC1855096.1"/>
    <property type="molecule type" value="Genomic_DNA"/>
</dbReference>
<evidence type="ECO:0000313" key="10">
    <source>
        <dbReference type="EMBL" id="MDC1855096.1"/>
    </source>
</evidence>
<sequence>MGDVPRGSDNLVARAYDNDSKNFTDRVQIDFGLTVDILKGLTFKTTNSYNVTNKSSWDYSPRNERTITSDGLDTFSMEMSRSSDWNSENYFNYILDTKGHHINVMVGQSFNQSVDGFELKGSAKDFPADNYRDIASTLNSTTKNVEGALKVKTTSLSYFGRLIYSYKDKYLFTGTIRRDGSSAFGRTNRWGTFPSASVAWRLNEESFIKNLNIFSNLKFRIGWGKTGSSYGDGSKSIAQISTSKMYYYWWNGVNYTEQMGAAKDKEIDTNLHWETNEQTNWGIDMGFMDNALNVTLDYFIRNSYDLLLDRNMRPSTGFTSIYTNAGKIQNKGFEFAVNYRKTFGDWFVNVGVNGSALRNKVKEVGDPIFATEASKGYEWDNHSIIKNGYAIGSFYGYRVKGIFQNQAEIDALNNASSTGKYQSGSTQPGDYYYWDKDGNGYINADDKDIIGNGFPKLTYGISINANYRKWDFMLYGYGVYGQDILSYSAMSLSSIHNSTGEFQNCLQEYISNAWTPENHSTKYARMTVSDNNKNTRVSDAWIKKGDFFKLQNIQVGYTFDWGMRIYGSIENLFTISSYNKYGDPEIGTGRLNLVGYDSGRYPYQRTYSVGISLQF</sequence>
<dbReference type="InterPro" id="IPR023996">
    <property type="entry name" value="TonB-dep_OMP_SusC/RagA"/>
</dbReference>
<evidence type="ECO:0000259" key="9">
    <source>
        <dbReference type="Pfam" id="PF00593"/>
    </source>
</evidence>
<feature type="domain" description="TonB-dependent receptor-like beta-barrel" evidence="9">
    <location>
        <begin position="15"/>
        <end position="572"/>
    </location>
</feature>
<accession>A0AAW6GE67</accession>
<comment type="similarity">
    <text evidence="8">Belongs to the TonB-dependent receptor family.</text>
</comment>
<evidence type="ECO:0000256" key="1">
    <source>
        <dbReference type="ARBA" id="ARBA00004571"/>
    </source>
</evidence>
<dbReference type="Proteomes" id="UP001214113">
    <property type="component" value="Unassembled WGS sequence"/>
</dbReference>
<dbReference type="InterPro" id="IPR000531">
    <property type="entry name" value="Beta-barrel_TonB"/>
</dbReference>
<evidence type="ECO:0000256" key="6">
    <source>
        <dbReference type="ARBA" id="ARBA00023136"/>
    </source>
</evidence>
<evidence type="ECO:0000256" key="7">
    <source>
        <dbReference type="ARBA" id="ARBA00023237"/>
    </source>
</evidence>
<evidence type="ECO:0000256" key="3">
    <source>
        <dbReference type="ARBA" id="ARBA00022452"/>
    </source>
</evidence>
<keyword evidence="2 8" id="KW-0813">Transport</keyword>
<keyword evidence="5" id="KW-0798">TonB box</keyword>
<proteinExistence type="inferred from homology"/>
<keyword evidence="3 8" id="KW-1134">Transmembrane beta strand</keyword>
<dbReference type="SMR" id="A0AAW6GE67"/>